<name>A0A2U2PKX9_9SPHI</name>
<dbReference type="AlphaFoldDB" id="A0A2U2PKX9"/>
<reference evidence="1 2" key="1">
    <citation type="submission" date="2018-04" db="EMBL/GenBank/DDBJ databases">
        <title>Pedobacter chongqingensis sp. nov., isolated from a rottenly hemp rope.</title>
        <authorList>
            <person name="Cai Y."/>
        </authorList>
    </citation>
    <scope>NUCLEOTIDE SEQUENCE [LARGE SCALE GENOMIC DNA]</scope>
    <source>
        <strain evidence="1 2">FJ4-8</strain>
    </source>
</reference>
<gene>
    <name evidence="1" type="ORF">DDR33_03315</name>
</gene>
<sequence length="63" mass="7354">MQSPALSRRANSEIFNFFYICIYDKINRTFGTHKPLKITAFYIKRLFGNPITIQAFAFCPYPA</sequence>
<comment type="caution">
    <text evidence="1">The sequence shown here is derived from an EMBL/GenBank/DDBJ whole genome shotgun (WGS) entry which is preliminary data.</text>
</comment>
<dbReference type="EMBL" id="QEAS01000002">
    <property type="protein sequence ID" value="PWG82063.1"/>
    <property type="molecule type" value="Genomic_DNA"/>
</dbReference>
<protein>
    <submittedName>
        <fullName evidence="1">Uncharacterized protein</fullName>
    </submittedName>
</protein>
<proteinExistence type="predicted"/>
<organism evidence="1 2">
    <name type="scientific">Pararcticibacter amylolyticus</name>
    <dbReference type="NCBI Taxonomy" id="2173175"/>
    <lineage>
        <taxon>Bacteria</taxon>
        <taxon>Pseudomonadati</taxon>
        <taxon>Bacteroidota</taxon>
        <taxon>Sphingobacteriia</taxon>
        <taxon>Sphingobacteriales</taxon>
        <taxon>Sphingobacteriaceae</taxon>
        <taxon>Pararcticibacter</taxon>
    </lineage>
</organism>
<dbReference type="Proteomes" id="UP000245647">
    <property type="component" value="Unassembled WGS sequence"/>
</dbReference>
<evidence type="ECO:0000313" key="2">
    <source>
        <dbReference type="Proteomes" id="UP000245647"/>
    </source>
</evidence>
<accession>A0A2U2PKX9</accession>
<keyword evidence="2" id="KW-1185">Reference proteome</keyword>
<evidence type="ECO:0000313" key="1">
    <source>
        <dbReference type="EMBL" id="PWG82063.1"/>
    </source>
</evidence>